<comment type="caution">
    <text evidence="1">The sequence shown here is derived from an EMBL/GenBank/DDBJ whole genome shotgun (WGS) entry which is preliminary data.</text>
</comment>
<gene>
    <name evidence="1" type="ORF">SDC9_18964</name>
</gene>
<name>A0A644U3Y1_9ZZZZ</name>
<dbReference type="EMBL" id="VSSQ01000071">
    <property type="protein sequence ID" value="MPL73171.1"/>
    <property type="molecule type" value="Genomic_DNA"/>
</dbReference>
<proteinExistence type="predicted"/>
<dbReference type="AlphaFoldDB" id="A0A644U3Y1"/>
<reference evidence="1" key="1">
    <citation type="submission" date="2019-08" db="EMBL/GenBank/DDBJ databases">
        <authorList>
            <person name="Kucharzyk K."/>
            <person name="Murdoch R.W."/>
            <person name="Higgins S."/>
            <person name="Loffler F."/>
        </authorList>
    </citation>
    <scope>NUCLEOTIDE SEQUENCE</scope>
</reference>
<accession>A0A644U3Y1</accession>
<evidence type="ECO:0000313" key="1">
    <source>
        <dbReference type="EMBL" id="MPL73171.1"/>
    </source>
</evidence>
<protein>
    <submittedName>
        <fullName evidence="1">Uncharacterized protein</fullName>
    </submittedName>
</protein>
<organism evidence="1">
    <name type="scientific">bioreactor metagenome</name>
    <dbReference type="NCBI Taxonomy" id="1076179"/>
    <lineage>
        <taxon>unclassified sequences</taxon>
        <taxon>metagenomes</taxon>
        <taxon>ecological metagenomes</taxon>
    </lineage>
</organism>
<sequence>MNKFFALENLLKSGYCIIPRVILDNQQSSCKKTALRADILSYFYQKAYFAKGDVVLDGRIYTCFRGELIVNQQELAAFFKTERRQWNRIMAEFTSENIIRVDRLRGGSRITIVAYDCIVGKKSAQYKLSNGGDKAAEDAAPKAKKPKLGVWVENYYPEHHVKGCDIPPIEIDLEKLIALQKMREEENNKQKNIFRK</sequence>